<evidence type="ECO:0000256" key="3">
    <source>
        <dbReference type="ARBA" id="ARBA00022679"/>
    </source>
</evidence>
<dbReference type="HAMAP" id="MF_00787">
    <property type="entry name" value="CbiD"/>
    <property type="match status" value="1"/>
</dbReference>
<dbReference type="eggNOG" id="arCOG04383">
    <property type="taxonomic scope" value="Archaea"/>
</dbReference>
<dbReference type="Proteomes" id="UP000005233">
    <property type="component" value="Chromosome"/>
</dbReference>
<keyword evidence="1 5" id="KW-0169">Cobalamin biosynthesis</keyword>
<comment type="function">
    <text evidence="5">Catalyzes the methylation of C-1 in cobalt-precorrin-5B to form cobalt-precorrin-6A.</text>
</comment>
<dbReference type="GeneID" id="11971967"/>
<dbReference type="GO" id="GO:0043780">
    <property type="term" value="F:cobalt-precorrin-5B C1-methyltransferase activity"/>
    <property type="evidence" value="ECO:0007669"/>
    <property type="project" value="RHEA"/>
</dbReference>
<keyword evidence="2 5" id="KW-0489">Methyltransferase</keyword>
<evidence type="ECO:0000313" key="6">
    <source>
        <dbReference type="EMBL" id="AFD00564.1"/>
    </source>
</evidence>
<dbReference type="EMBL" id="CP003243">
    <property type="protein sequence ID" value="AFD00564.1"/>
    <property type="molecule type" value="Genomic_DNA"/>
</dbReference>
<dbReference type="PANTHER" id="PTHR35863">
    <property type="entry name" value="COBALT-PRECORRIN-5B C(1)-METHYLTRANSFERASE"/>
    <property type="match status" value="1"/>
</dbReference>
<organism evidence="6 7">
    <name type="scientific">Methanocella conradii (strain DSM 24694 / JCM 17849 / CGMCC 1.5162 / HZ254)</name>
    <dbReference type="NCBI Taxonomy" id="1041930"/>
    <lineage>
        <taxon>Archaea</taxon>
        <taxon>Methanobacteriati</taxon>
        <taxon>Methanobacteriota</taxon>
        <taxon>Stenosarchaea group</taxon>
        <taxon>Methanomicrobia</taxon>
        <taxon>Methanocellales</taxon>
        <taxon>Methanocellaceae</taxon>
        <taxon>Methanocella</taxon>
    </lineage>
</organism>
<dbReference type="UniPathway" id="UPA00148">
    <property type="reaction ID" value="UER00227"/>
</dbReference>
<dbReference type="KEGG" id="mez:Mtc_1821"/>
<sequence>MIRDPVTGFEYPEAWVDACKSPDSLECVRKGLCVLTSSGLVLRRGYSTGATAAAACKASVLSLRKAVDYVEVKIPCGLTITMAVTAKDGRASVYKYAGDYKDDATAGIEIVAQAMPEGNGVCIEAGEGIGRFTRDMPGYPAGSPAISKAALEYIMSSAREALDEVGLEGIRIGLSIPRGAEIAKKTLNSRLGIMGGISILGSTGLVEPWDDHVGESIIDRVSRHDKVVITTGRTGLRYSRLLFPDYEAILVGTRLGQALERARGTAIVCGLPALILKFIDPSVPERYGYPTVAEMAASGEFPHIVRHCLQSFKKKKPGVRVVLVDRDGKVVGDSG</sequence>
<dbReference type="Gene3D" id="3.30.2110.10">
    <property type="entry name" value="CbiD-like"/>
    <property type="match status" value="1"/>
</dbReference>
<dbReference type="Pfam" id="PF01888">
    <property type="entry name" value="CbiD"/>
    <property type="match status" value="1"/>
</dbReference>
<dbReference type="Gene3D" id="3.40.50.10720">
    <property type="entry name" value="CbiD-like domains"/>
    <property type="match status" value="1"/>
</dbReference>
<dbReference type="GO" id="GO:0019251">
    <property type="term" value="P:anaerobic cobalamin biosynthetic process"/>
    <property type="evidence" value="ECO:0007669"/>
    <property type="project" value="UniProtKB-UniRule"/>
</dbReference>
<accession>H8IAQ9</accession>
<dbReference type="HOGENOM" id="CLU_820433_0_0_2"/>
<keyword evidence="4 5" id="KW-0949">S-adenosyl-L-methionine</keyword>
<dbReference type="OrthoDB" id="10423at2157"/>
<keyword evidence="7" id="KW-1185">Reference proteome</keyword>
<comment type="pathway">
    <text evidence="5">Cofactor biosynthesis; adenosylcobalamin biosynthesis; cob(II)yrinate a,c-diamide from sirohydrochlorin (anaerobic route): step 6/10.</text>
</comment>
<dbReference type="InterPro" id="IPR036074">
    <property type="entry name" value="CbiD_sf"/>
</dbReference>
<dbReference type="AlphaFoldDB" id="H8IAQ9"/>
<dbReference type="NCBIfam" id="NF000856">
    <property type="entry name" value="PRK00075.2-5"/>
    <property type="match status" value="1"/>
</dbReference>
<dbReference type="SUPFAM" id="SSF111342">
    <property type="entry name" value="CbiD-like"/>
    <property type="match status" value="1"/>
</dbReference>
<dbReference type="STRING" id="1041930.Mtc_1821"/>
<dbReference type="RefSeq" id="WP_014406395.1">
    <property type="nucleotide sequence ID" value="NC_017034.1"/>
</dbReference>
<dbReference type="EC" id="2.1.1.195" evidence="5"/>
<evidence type="ECO:0000256" key="4">
    <source>
        <dbReference type="ARBA" id="ARBA00022691"/>
    </source>
</evidence>
<dbReference type="GO" id="GO:0032259">
    <property type="term" value="P:methylation"/>
    <property type="evidence" value="ECO:0007669"/>
    <property type="project" value="UniProtKB-KW"/>
</dbReference>
<protein>
    <recommendedName>
        <fullName evidence="5">Cobalt-precorrin-5B C(1)-methyltransferase</fullName>
        <ecNumber evidence="5">2.1.1.195</ecNumber>
    </recommendedName>
    <alternativeName>
        <fullName evidence="5">Cobalt-precorrin-6A synthase</fullName>
    </alternativeName>
</protein>
<comment type="catalytic activity">
    <reaction evidence="5">
        <text>Co-precorrin-5B + S-adenosyl-L-methionine = Co-precorrin-6A + S-adenosyl-L-homocysteine</text>
        <dbReference type="Rhea" id="RHEA:26285"/>
        <dbReference type="ChEBI" id="CHEBI:57856"/>
        <dbReference type="ChEBI" id="CHEBI:59789"/>
        <dbReference type="ChEBI" id="CHEBI:60063"/>
        <dbReference type="ChEBI" id="CHEBI:60064"/>
        <dbReference type="EC" id="2.1.1.195"/>
    </reaction>
</comment>
<name>H8IAQ9_METCZ</name>
<evidence type="ECO:0000313" key="7">
    <source>
        <dbReference type="Proteomes" id="UP000005233"/>
    </source>
</evidence>
<evidence type="ECO:0000256" key="5">
    <source>
        <dbReference type="HAMAP-Rule" id="MF_00787"/>
    </source>
</evidence>
<evidence type="ECO:0000256" key="2">
    <source>
        <dbReference type="ARBA" id="ARBA00022603"/>
    </source>
</evidence>
<proteinExistence type="inferred from homology"/>
<comment type="similarity">
    <text evidence="5">Belongs to the CbiD family.</text>
</comment>
<gene>
    <name evidence="5 6" type="primary">cbiD</name>
    <name evidence="6" type="ordered locus">Mtc_1821</name>
</gene>
<reference evidence="6 7" key="1">
    <citation type="journal article" date="2012" name="J. Bacteriol.">
        <title>Complete genome sequence of a thermophilic methanogen, Methanocella conradii HZ254, isolated from Chinese rice field soil.</title>
        <authorList>
            <person name="Lu Z."/>
            <person name="Lu Y."/>
        </authorList>
    </citation>
    <scope>NUCLEOTIDE SEQUENCE [LARGE SCALE GENOMIC DNA]</scope>
    <source>
        <strain evidence="7">DSM 24694 / JCM 17849 / CGMCC 1.5162 / HZ254</strain>
    </source>
</reference>
<evidence type="ECO:0000256" key="1">
    <source>
        <dbReference type="ARBA" id="ARBA00022573"/>
    </source>
</evidence>
<dbReference type="PANTHER" id="PTHR35863:SF1">
    <property type="entry name" value="COBALT-PRECORRIN-5B C(1)-METHYLTRANSFERASE"/>
    <property type="match status" value="1"/>
</dbReference>
<keyword evidence="3 5" id="KW-0808">Transferase</keyword>
<dbReference type="InterPro" id="IPR002748">
    <property type="entry name" value="CbiD"/>
</dbReference>